<comment type="subcellular location">
    <subcellularLocation>
        <location evidence="1">Membrane</location>
        <topology evidence="1">Multi-pass membrane protein</topology>
    </subcellularLocation>
</comment>
<gene>
    <name evidence="9" type="ORF">OSTQU699_LOCUS4326</name>
</gene>
<feature type="transmembrane region" description="Helical" evidence="8">
    <location>
        <begin position="305"/>
        <end position="327"/>
    </location>
</feature>
<evidence type="ECO:0000256" key="7">
    <source>
        <dbReference type="SAM" id="MobiDB-lite"/>
    </source>
</evidence>
<keyword evidence="10" id="KW-1185">Reference proteome</keyword>
<dbReference type="Pfam" id="PF01226">
    <property type="entry name" value="Form_Nir_trans"/>
    <property type="match status" value="1"/>
</dbReference>
<organism evidence="9 10">
    <name type="scientific">Ostreobium quekettii</name>
    <dbReference type="NCBI Taxonomy" id="121088"/>
    <lineage>
        <taxon>Eukaryota</taxon>
        <taxon>Viridiplantae</taxon>
        <taxon>Chlorophyta</taxon>
        <taxon>core chlorophytes</taxon>
        <taxon>Ulvophyceae</taxon>
        <taxon>TCBD clade</taxon>
        <taxon>Bryopsidales</taxon>
        <taxon>Ostreobineae</taxon>
        <taxon>Ostreobiaceae</taxon>
        <taxon>Ostreobium</taxon>
    </lineage>
</organism>
<evidence type="ECO:0000256" key="6">
    <source>
        <dbReference type="ARBA" id="ARBA00049660"/>
    </source>
</evidence>
<evidence type="ECO:0000256" key="2">
    <source>
        <dbReference type="ARBA" id="ARBA00022448"/>
    </source>
</evidence>
<dbReference type="NCBIfam" id="TIGR00790">
    <property type="entry name" value="fnt"/>
    <property type="match status" value="1"/>
</dbReference>
<dbReference type="Gene3D" id="1.20.1080.10">
    <property type="entry name" value="Glycerol uptake facilitator protein"/>
    <property type="match status" value="1"/>
</dbReference>
<dbReference type="InterPro" id="IPR023271">
    <property type="entry name" value="Aquaporin-like"/>
</dbReference>
<evidence type="ECO:0000313" key="10">
    <source>
        <dbReference type="Proteomes" id="UP000708148"/>
    </source>
</evidence>
<feature type="compositionally biased region" description="Basic and acidic residues" evidence="7">
    <location>
        <begin position="46"/>
        <end position="73"/>
    </location>
</feature>
<dbReference type="PANTHER" id="PTHR30520:SF6">
    <property type="entry name" value="FORMATE_NITRATE FAMILY TRANSPORTER (EUROFUNG)"/>
    <property type="match status" value="1"/>
</dbReference>
<evidence type="ECO:0000256" key="4">
    <source>
        <dbReference type="ARBA" id="ARBA00022989"/>
    </source>
</evidence>
<evidence type="ECO:0000256" key="1">
    <source>
        <dbReference type="ARBA" id="ARBA00004141"/>
    </source>
</evidence>
<evidence type="ECO:0000256" key="5">
    <source>
        <dbReference type="ARBA" id="ARBA00023136"/>
    </source>
</evidence>
<keyword evidence="4 8" id="KW-1133">Transmembrane helix</keyword>
<dbReference type="InterPro" id="IPR024002">
    <property type="entry name" value="For/NO2_transpt_CS"/>
</dbReference>
<dbReference type="GO" id="GO:0015513">
    <property type="term" value="F:high-affinity secondary active nitrite transmembrane transporter activity"/>
    <property type="evidence" value="ECO:0007669"/>
    <property type="project" value="TreeGrafter"/>
</dbReference>
<keyword evidence="3 8" id="KW-0812">Transmembrane</keyword>
<feature type="region of interest" description="Disordered" evidence="7">
    <location>
        <begin position="1"/>
        <end position="84"/>
    </location>
</feature>
<dbReference type="FunFam" id="1.20.1080.10:FF:000011">
    <property type="entry name" value="Formate family transporter"/>
    <property type="match status" value="1"/>
</dbReference>
<accession>A0A8S1IZ25</accession>
<evidence type="ECO:0000313" key="9">
    <source>
        <dbReference type="EMBL" id="CAD7698967.1"/>
    </source>
</evidence>
<dbReference type="OrthoDB" id="4829at2759"/>
<proteinExistence type="inferred from homology"/>
<feature type="transmembrane region" description="Helical" evidence="8">
    <location>
        <begin position="221"/>
        <end position="243"/>
    </location>
</feature>
<feature type="transmembrane region" description="Helical" evidence="8">
    <location>
        <begin position="347"/>
        <end position="370"/>
    </location>
</feature>
<dbReference type="GO" id="GO:0015707">
    <property type="term" value="P:nitrite transport"/>
    <property type="evidence" value="ECO:0007669"/>
    <property type="project" value="TreeGrafter"/>
</dbReference>
<dbReference type="InterPro" id="IPR000292">
    <property type="entry name" value="For/NO2_transpt"/>
</dbReference>
<comment type="caution">
    <text evidence="9">The sequence shown here is derived from an EMBL/GenBank/DDBJ whole genome shotgun (WGS) entry which is preliminary data.</text>
</comment>
<dbReference type="PROSITE" id="PS01005">
    <property type="entry name" value="FORMATE_NITRITE_TP_1"/>
    <property type="match status" value="1"/>
</dbReference>
<comment type="similarity">
    <text evidence="6">Belongs to the FNT transporter (TC 1.A.16) family.</text>
</comment>
<dbReference type="PANTHER" id="PTHR30520">
    <property type="entry name" value="FORMATE TRANSPORTER-RELATED"/>
    <property type="match status" value="1"/>
</dbReference>
<keyword evidence="2" id="KW-0813">Transport</keyword>
<evidence type="ECO:0008006" key="11">
    <source>
        <dbReference type="Google" id="ProtNLM"/>
    </source>
</evidence>
<evidence type="ECO:0000256" key="8">
    <source>
        <dbReference type="SAM" id="Phobius"/>
    </source>
</evidence>
<dbReference type="AlphaFoldDB" id="A0A8S1IZ25"/>
<dbReference type="Proteomes" id="UP000708148">
    <property type="component" value="Unassembled WGS sequence"/>
</dbReference>
<reference evidence="9" key="1">
    <citation type="submission" date="2020-12" db="EMBL/GenBank/DDBJ databases">
        <authorList>
            <person name="Iha C."/>
        </authorList>
    </citation>
    <scope>NUCLEOTIDE SEQUENCE</scope>
</reference>
<protein>
    <recommendedName>
        <fullName evidence="11">Formate/nitrite transporter</fullName>
    </recommendedName>
</protein>
<feature type="transmembrane region" description="Helical" evidence="8">
    <location>
        <begin position="142"/>
        <end position="167"/>
    </location>
</feature>
<name>A0A8S1IZ25_9CHLO</name>
<feature type="transmembrane region" description="Helical" evidence="8">
    <location>
        <begin position="179"/>
        <end position="200"/>
    </location>
</feature>
<dbReference type="GO" id="GO:0005886">
    <property type="term" value="C:plasma membrane"/>
    <property type="evidence" value="ECO:0007669"/>
    <property type="project" value="TreeGrafter"/>
</dbReference>
<sequence>MALRQDPGPPPLAQGDGRGGHVDIEAPPPAAGRLDRSRGHAPADGSKLDEGQFNKGRADEGRIGEGRVDERHNGKGGGAGWDALAQGSSLGERFSYGDSLRRRRGGERKPFHMKLFKTPKEVAGAITAMGSKKGEYSLVRTFGLAVLAGVYLSFGGLLSSVVAGGIPGVNRDNPGLGRLLFGAVFPFGLAMILLYGGELFTSNTMVMAATCMGRKINWRQVATNWVLSWLGNFAGSLLAAYFLSRLPGIFDDDPYHEFVRSLAEKKVNMGWGEVFLRGVGCNYLVNLAVFSATTAEDVAGKYISLWFPITAFVAIGYEHSIANMFFIPNGMMYGADVNVGQLLWRNMIPVTLGNLLSGATFMGAVTWAAYIW</sequence>
<keyword evidence="5 8" id="KW-0472">Membrane</keyword>
<evidence type="ECO:0000256" key="3">
    <source>
        <dbReference type="ARBA" id="ARBA00022692"/>
    </source>
</evidence>
<dbReference type="EMBL" id="CAJHUC010000929">
    <property type="protein sequence ID" value="CAD7698967.1"/>
    <property type="molecule type" value="Genomic_DNA"/>
</dbReference>